<dbReference type="EMBL" id="CACRXK020006713">
    <property type="protein sequence ID" value="CAB4010222.1"/>
    <property type="molecule type" value="Genomic_DNA"/>
</dbReference>
<keyword evidence="3" id="KW-0812">Transmembrane</keyword>
<dbReference type="AlphaFoldDB" id="A0A6S7IXW5"/>
<dbReference type="Proteomes" id="UP001152795">
    <property type="component" value="Unassembled WGS sequence"/>
</dbReference>
<dbReference type="OrthoDB" id="266518at2759"/>
<keyword evidence="7" id="KW-1185">Reference proteome</keyword>
<protein>
    <submittedName>
        <fullName evidence="6">Etoposide-induced homolog</fullName>
    </submittedName>
</protein>
<dbReference type="GO" id="GO:0016236">
    <property type="term" value="P:macroautophagy"/>
    <property type="evidence" value="ECO:0007669"/>
    <property type="project" value="TreeGrafter"/>
</dbReference>
<comment type="subcellular location">
    <subcellularLocation>
        <location evidence="1">Membrane</location>
        <topology evidence="1">Multi-pass membrane protein</topology>
    </subcellularLocation>
</comment>
<evidence type="ECO:0000256" key="4">
    <source>
        <dbReference type="ARBA" id="ARBA00022989"/>
    </source>
</evidence>
<evidence type="ECO:0000313" key="7">
    <source>
        <dbReference type="Proteomes" id="UP001152795"/>
    </source>
</evidence>
<comment type="caution">
    <text evidence="6">The sequence shown here is derived from an EMBL/GenBank/DDBJ whole genome shotgun (WGS) entry which is preliminary data.</text>
</comment>
<dbReference type="InterPro" id="IPR059112">
    <property type="entry name" value="CysZ/EI24"/>
</dbReference>
<dbReference type="GO" id="GO:0016020">
    <property type="term" value="C:membrane"/>
    <property type="evidence" value="ECO:0007669"/>
    <property type="project" value="UniProtKB-SubCell"/>
</dbReference>
<keyword evidence="5" id="KW-0472">Membrane</keyword>
<evidence type="ECO:0000256" key="2">
    <source>
        <dbReference type="ARBA" id="ARBA00010970"/>
    </source>
</evidence>
<dbReference type="Pfam" id="PF07264">
    <property type="entry name" value="EI24"/>
    <property type="match status" value="1"/>
</dbReference>
<organism evidence="6 7">
    <name type="scientific">Paramuricea clavata</name>
    <name type="common">Red gorgonian</name>
    <name type="synonym">Violescent sea-whip</name>
    <dbReference type="NCBI Taxonomy" id="317549"/>
    <lineage>
        <taxon>Eukaryota</taxon>
        <taxon>Metazoa</taxon>
        <taxon>Cnidaria</taxon>
        <taxon>Anthozoa</taxon>
        <taxon>Octocorallia</taxon>
        <taxon>Malacalcyonacea</taxon>
        <taxon>Plexauridae</taxon>
        <taxon>Paramuricea</taxon>
    </lineage>
</organism>
<reference evidence="6" key="1">
    <citation type="submission" date="2020-04" db="EMBL/GenBank/DDBJ databases">
        <authorList>
            <person name="Alioto T."/>
            <person name="Alioto T."/>
            <person name="Gomez Garrido J."/>
        </authorList>
    </citation>
    <scope>NUCLEOTIDE SEQUENCE</scope>
    <source>
        <strain evidence="6">A484AB</strain>
    </source>
</reference>
<dbReference type="PANTHER" id="PTHR21389:SF0">
    <property type="entry name" value="ETOPOSIDE-INDUCED PROTEIN 2.4 HOMOLOG"/>
    <property type="match status" value="1"/>
</dbReference>
<name>A0A6S7IXW5_PARCT</name>
<evidence type="ECO:0000256" key="1">
    <source>
        <dbReference type="ARBA" id="ARBA00004141"/>
    </source>
</evidence>
<sequence>MSILLFENYLIPVLQRLTYFIFKTITGSETTQSLMWMWMVPALSSIFRAFWVIPLFWLTKPLNSLWYQEIADLAYRRRSGKPTVLLSSSGSFAQNVSLTIADIFFSLLIQGFFLLQATLVSIVPIVGPILSLLHMTLLHSLYCFEYTWVNKGWRVDKRLAFIETNWPYFVGFGLPLALLTNGSNSLVVSGCIFAILFPLFIVSANEAQPIETQSVPVRIFSVSVWLTNKVLRRSWTRTNLQSKNK</sequence>
<comment type="similarity">
    <text evidence="2">Belongs to the EI24 family.</text>
</comment>
<dbReference type="GO" id="GO:0005783">
    <property type="term" value="C:endoplasmic reticulum"/>
    <property type="evidence" value="ECO:0007669"/>
    <property type="project" value="TreeGrafter"/>
</dbReference>
<evidence type="ECO:0000256" key="5">
    <source>
        <dbReference type="ARBA" id="ARBA00023136"/>
    </source>
</evidence>
<dbReference type="PANTHER" id="PTHR21389">
    <property type="entry name" value="P53 INDUCED PROTEIN"/>
    <property type="match status" value="1"/>
</dbReference>
<evidence type="ECO:0000313" key="6">
    <source>
        <dbReference type="EMBL" id="CAB4010222.1"/>
    </source>
</evidence>
<gene>
    <name evidence="6" type="ORF">PACLA_8A063964</name>
</gene>
<accession>A0A6S7IXW5</accession>
<evidence type="ECO:0000256" key="3">
    <source>
        <dbReference type="ARBA" id="ARBA00022692"/>
    </source>
</evidence>
<keyword evidence="4" id="KW-1133">Transmembrane helix</keyword>
<proteinExistence type="inferred from homology"/>